<gene>
    <name evidence="1" type="ORF">ALPR1_15914</name>
</gene>
<dbReference type="EMBL" id="AAXU02000001">
    <property type="protein sequence ID" value="EAZ80130.2"/>
    <property type="molecule type" value="Genomic_DNA"/>
</dbReference>
<dbReference type="eggNOG" id="COG2357">
    <property type="taxonomic scope" value="Bacteria"/>
</dbReference>
<reference evidence="1 2" key="1">
    <citation type="journal article" date="2011" name="J. Bacteriol.">
        <title>Complete genome sequence of Algoriphagus sp. PR1, bacterial prey of a colony-forming choanoflagellate.</title>
        <authorList>
            <person name="Alegado R.A."/>
            <person name="Ferriera S."/>
            <person name="Nusbaum C."/>
            <person name="Young S.K."/>
            <person name="Zeng Q."/>
            <person name="Imamovic A."/>
            <person name="Fairclough S.R."/>
            <person name="King N."/>
        </authorList>
    </citation>
    <scope>NUCLEOTIDE SEQUENCE [LARGE SCALE GENOMIC DNA]</scope>
    <source>
        <strain evidence="1 2">PR1</strain>
    </source>
</reference>
<dbReference type="Gene3D" id="3.20.20.80">
    <property type="entry name" value="Glycosidases"/>
    <property type="match status" value="1"/>
</dbReference>
<dbReference type="Proteomes" id="UP000003919">
    <property type="component" value="Chromosome"/>
</dbReference>
<dbReference type="AlphaFoldDB" id="A3I0Y4"/>
<dbReference type="Pfam" id="PF22612">
    <property type="entry name" value="GH113"/>
    <property type="match status" value="1"/>
</dbReference>
<proteinExistence type="predicted"/>
<evidence type="ECO:0000313" key="2">
    <source>
        <dbReference type="Proteomes" id="UP000003919"/>
    </source>
</evidence>
<dbReference type="CDD" id="cd19608">
    <property type="entry name" value="GH113_mannanase-like"/>
    <property type="match status" value="1"/>
</dbReference>
<dbReference type="CAZy" id="GH113">
    <property type="family name" value="Glycoside Hydrolase Family 113"/>
</dbReference>
<dbReference type="STRING" id="388413.ALPR1_15914"/>
<name>A3I0Y4_9BACT</name>
<dbReference type="InterPro" id="IPR017853">
    <property type="entry name" value="GH"/>
</dbReference>
<sequence length="325" mass="38268">MIWWTIPEEELLVVTEKWKGVCWVGSRSPLDGSELRALKSTGANALSQTPFGWQSDVNTPEIRWEVDAERQWWGESAKGIQTTHDSSQVLGIMNMLKPHLWVRGSWPGEIEMKNEDDWETWFDNYEQFILDYAKLAERLEIPMLCIGTELEKTSDRENDWRAIIAEVRKVYSGKLVYAANFTEYEKIKFWDDLDYIGIQAYFPLSKKHNPDLKELKAGWNKQLPAVEKMVRKFKKPVLFTEIGYCNTVDAAIEPWVWPNERKEIEFSESAQALCYEAFFESVWDKSWMAGVYFWKWYPNRHDREPDFTPQGKEAEKVMAKYFLAN</sequence>
<keyword evidence="2" id="KW-1185">Reference proteome</keyword>
<evidence type="ECO:0000313" key="1">
    <source>
        <dbReference type="EMBL" id="EAZ80130.2"/>
    </source>
</evidence>
<dbReference type="InterPro" id="IPR055151">
    <property type="entry name" value="GH113"/>
</dbReference>
<dbReference type="EMBL" id="CM001023">
    <property type="protein sequence ID" value="EAZ80130.2"/>
    <property type="molecule type" value="Genomic_DNA"/>
</dbReference>
<keyword evidence="1" id="KW-0449">Lipoprotein</keyword>
<comment type="caution">
    <text evidence="1">The sequence shown here is derived from an EMBL/GenBank/DDBJ whole genome shotgun (WGS) entry which is preliminary data.</text>
</comment>
<dbReference type="HOGENOM" id="CLU_074032_0_0_10"/>
<protein>
    <submittedName>
        <fullName evidence="1">Lipoprotein</fullName>
    </submittedName>
</protein>
<dbReference type="SUPFAM" id="SSF51445">
    <property type="entry name" value="(Trans)glycosidases"/>
    <property type="match status" value="1"/>
</dbReference>
<accession>A3I0Y4</accession>
<organism evidence="1 2">
    <name type="scientific">Algoriphagus machipongonensis</name>
    <dbReference type="NCBI Taxonomy" id="388413"/>
    <lineage>
        <taxon>Bacteria</taxon>
        <taxon>Pseudomonadati</taxon>
        <taxon>Bacteroidota</taxon>
        <taxon>Cytophagia</taxon>
        <taxon>Cytophagales</taxon>
        <taxon>Cyclobacteriaceae</taxon>
        <taxon>Algoriphagus</taxon>
    </lineage>
</organism>